<dbReference type="CDD" id="cd00042">
    <property type="entry name" value="CY"/>
    <property type="match status" value="1"/>
</dbReference>
<proteinExistence type="inferred from homology"/>
<accession>A0A2Z6P9R3</accession>
<keyword evidence="6" id="KW-1185">Reference proteome</keyword>
<sequence>MDTTEMKKLEMEEEDEENRILGGIREVEGSVIDPKINSLAHFAIEQHNKEENAILEFMRVVNVKVQDVAGTSYYITLEAKVGENVNVYEANIWERVWINLKELTKFKLIGGDAADAPSVDSAKIICDMSPTQVETTCPNVIEEPNGTKEKAIVDE</sequence>
<comment type="similarity">
    <text evidence="3">Belongs to the cystatin family. Phytocystatin subfamily.</text>
</comment>
<dbReference type="PANTHER" id="PTHR11413:SF116">
    <property type="entry name" value="MULTICYSTATIN"/>
    <property type="match status" value="1"/>
</dbReference>
<dbReference type="InterPro" id="IPR000010">
    <property type="entry name" value="Cystatin_dom"/>
</dbReference>
<dbReference type="Proteomes" id="UP000242715">
    <property type="component" value="Unassembled WGS sequence"/>
</dbReference>
<dbReference type="InterPro" id="IPR046350">
    <property type="entry name" value="Cystatin_sf"/>
</dbReference>
<evidence type="ECO:0000313" key="5">
    <source>
        <dbReference type="EMBL" id="GAU45135.1"/>
    </source>
</evidence>
<dbReference type="OrthoDB" id="1908104at2759"/>
<evidence type="ECO:0000256" key="3">
    <source>
        <dbReference type="RuleBase" id="RU362130"/>
    </source>
</evidence>
<name>A0A2Z6P9R3_TRISU</name>
<evidence type="ECO:0000256" key="1">
    <source>
        <dbReference type="ARBA" id="ARBA00022690"/>
    </source>
</evidence>
<dbReference type="Gene3D" id="3.10.450.10">
    <property type="match status" value="1"/>
</dbReference>
<reference evidence="6" key="1">
    <citation type="journal article" date="2017" name="Front. Plant Sci.">
        <title>Climate Clever Clovers: New Paradigm to Reduce the Environmental Footprint of Ruminants by Breeding Low Methanogenic Forages Utilizing Haplotype Variation.</title>
        <authorList>
            <person name="Kaur P."/>
            <person name="Appels R."/>
            <person name="Bayer P.E."/>
            <person name="Keeble-Gagnere G."/>
            <person name="Wang J."/>
            <person name="Hirakawa H."/>
            <person name="Shirasawa K."/>
            <person name="Vercoe P."/>
            <person name="Stefanova K."/>
            <person name="Durmic Z."/>
            <person name="Nichols P."/>
            <person name="Revell C."/>
            <person name="Isobe S.N."/>
            <person name="Edwards D."/>
            <person name="Erskine W."/>
        </authorList>
    </citation>
    <scope>NUCLEOTIDE SEQUENCE [LARGE SCALE GENOMIC DNA]</scope>
    <source>
        <strain evidence="6">cv. Daliak</strain>
    </source>
</reference>
<dbReference type="SUPFAM" id="SSF54403">
    <property type="entry name" value="Cystatin/monellin"/>
    <property type="match status" value="1"/>
</dbReference>
<protein>
    <recommendedName>
        <fullName evidence="3">Cysteine proteinase inhibitor</fullName>
    </recommendedName>
</protein>
<evidence type="ECO:0000256" key="2">
    <source>
        <dbReference type="ARBA" id="ARBA00022704"/>
    </source>
</evidence>
<dbReference type="SMART" id="SM00043">
    <property type="entry name" value="CY"/>
    <property type="match status" value="1"/>
</dbReference>
<dbReference type="GO" id="GO:0004869">
    <property type="term" value="F:cysteine-type endopeptidase inhibitor activity"/>
    <property type="evidence" value="ECO:0007669"/>
    <property type="project" value="UniProtKB-KW"/>
</dbReference>
<evidence type="ECO:0000259" key="4">
    <source>
        <dbReference type="SMART" id="SM00043"/>
    </source>
</evidence>
<evidence type="ECO:0000313" key="6">
    <source>
        <dbReference type="Proteomes" id="UP000242715"/>
    </source>
</evidence>
<dbReference type="InterPro" id="IPR027214">
    <property type="entry name" value="Cystatin"/>
</dbReference>
<dbReference type="PANTHER" id="PTHR11413">
    <property type="entry name" value="CYSTATIN FAMILY MEMBER"/>
    <property type="match status" value="1"/>
</dbReference>
<dbReference type="EMBL" id="DF974101">
    <property type="protein sequence ID" value="GAU45135.1"/>
    <property type="molecule type" value="Genomic_DNA"/>
</dbReference>
<keyword evidence="1 3" id="KW-0646">Protease inhibitor</keyword>
<gene>
    <name evidence="5" type="ORF">TSUD_131330</name>
</gene>
<keyword evidence="2 3" id="KW-0789">Thiol protease inhibitor</keyword>
<feature type="domain" description="Cystatin" evidence="4">
    <location>
        <begin position="19"/>
        <end position="106"/>
    </location>
</feature>
<dbReference type="AlphaFoldDB" id="A0A2Z6P9R3"/>
<dbReference type="Pfam" id="PF16845">
    <property type="entry name" value="SQAPI"/>
    <property type="match status" value="1"/>
</dbReference>
<organism evidence="5 6">
    <name type="scientific">Trifolium subterraneum</name>
    <name type="common">Subterranean clover</name>
    <dbReference type="NCBI Taxonomy" id="3900"/>
    <lineage>
        <taxon>Eukaryota</taxon>
        <taxon>Viridiplantae</taxon>
        <taxon>Streptophyta</taxon>
        <taxon>Embryophyta</taxon>
        <taxon>Tracheophyta</taxon>
        <taxon>Spermatophyta</taxon>
        <taxon>Magnoliopsida</taxon>
        <taxon>eudicotyledons</taxon>
        <taxon>Gunneridae</taxon>
        <taxon>Pentapetalae</taxon>
        <taxon>rosids</taxon>
        <taxon>fabids</taxon>
        <taxon>Fabales</taxon>
        <taxon>Fabaceae</taxon>
        <taxon>Papilionoideae</taxon>
        <taxon>50 kb inversion clade</taxon>
        <taxon>NPAAA clade</taxon>
        <taxon>Hologalegina</taxon>
        <taxon>IRL clade</taxon>
        <taxon>Trifolieae</taxon>
        <taxon>Trifolium</taxon>
    </lineage>
</organism>